<dbReference type="GO" id="GO:0022625">
    <property type="term" value="C:cytosolic large ribosomal subunit"/>
    <property type="evidence" value="ECO:0007669"/>
    <property type="project" value="TreeGrafter"/>
</dbReference>
<evidence type="ECO:0000313" key="3">
    <source>
        <dbReference type="Proteomes" id="UP000244803"/>
    </source>
</evidence>
<dbReference type="InterPro" id="IPR007480">
    <property type="entry name" value="DUF529"/>
</dbReference>
<dbReference type="InterPro" id="IPR036919">
    <property type="entry name" value="Ribo_uL30_ferredoxin-like_sf"/>
</dbReference>
<evidence type="ECO:0000256" key="1">
    <source>
        <dbReference type="SAM" id="MobiDB-lite"/>
    </source>
</evidence>
<evidence type="ECO:0000313" key="2">
    <source>
        <dbReference type="EMBL" id="UKJ89360.1"/>
    </source>
</evidence>
<feature type="compositionally biased region" description="Low complexity" evidence="1">
    <location>
        <begin position="1209"/>
        <end position="1223"/>
    </location>
</feature>
<sequence>MDPLDGDIKKAETILRGHRIDIKRKSEIAKQIRQLKSKKKSLRDKNAIVSLNTIFKRSKKIDLDNKRNESLNKKIKNQVNVKKNQDRKHSLLFVVKNYKKAESTVSNQQLKELGLHKINTGRLMSNSAENQVLLQKVFPFVYYGEISLKNLRDLLHKRGTIYDSDGLKLINNNLIVEDNFKDYNIYSLDELIDNIYYGLGNHEDILLKLGPINLSRLDPYKRHFDNRNKHGKVNMNEILLDHLSSGGSNLSTDPQLNHSTNNVATSTVDSSGFGIGWNSDIFSSHSNQLGSTQSGTPTGLNLRVKKSDQDDEDVLIIESSDVSSPETSSNDQRLSLGSGTNSSLPSQRSNKISLYNDPSLLSMIKTLSTLQLLDLIDSLANKLTNIDPKYDFVKHLSNFIAKAEITTHPILINLTELHSSGEYEWKSIGDKVVYTPKKGYGFKMVMQNTTVLWHTNEIKDYVTKIECDNKSHTVTLHKSDGKTEEITFTPEQETSRDLTTPDSNAPVIEHTTVLNINKLANCKEYKWRFSNGVVTCIANEKYGFRIVRQDSNIIWHTINRNNCSNKVECNYQKRKVTIHMLDGTKFEKHFEQEPDANSLITINIQDTSSTLYYTYERGANYAFFLPNWPYRVKKVVNDGVILWWYRDNMHPHSIKVTDKKDGKRSLVLYFMSDTIEFIDPIDNRQVKKEGTSPTTPQVILLKANPSDATKFLELDSNEYNSSTSEGVVTYNIADGVNCTQLIFDNYLMWEYDSSQDAGKYPKSVDYYSISETLVINFDDFYIVCEEEDGAWICKINDKSGVKLFIADPNDITKNVEPDSSKLTLIQDGDVNSYEISEDTNCTLFKYNGVTLWQHDPIQRGGKYPKSVDHNTTKHTLLLRFEGLDLTFQNTTDGWIFTESGPLAVKFFVVDPNDNTKAVQLASNQFTLTTRGNMVSYKIANGVNCIQLMFGDVLLWEYNPNHRDGLYPRSLYHDPTYKVLVLKFADLYLTFEKTNDGWIFTESGPLAIKFHVVDPTDATKTVEVAKNQLTVFEIGEITTFIIARGVNPISLTYGSVLLWQYDPNQRGGKHPKSLDYNKSTDTLALKFDGLDMSFAQTNQGQWVFTESGPLAAKLYVVDPNDNTKTVELASSQFTITTSGDITTFNIADGVNSIGLTYGPDLLWQHDANRHGGKCPKSLDYNKTTGILVLKFEGLNLTFSKNDQGRWDINQTDTSSTGTATQTADHTGSAASEPVEGASTTASDQIGVESTFGTDDKSEPVTEPTTVPDSTPEITTPPSTDSTIAVPEEQQAPESTLPVQEQQEQEQKKELQLDSSSSDKESESSIIVLD</sequence>
<dbReference type="GO" id="GO:0003735">
    <property type="term" value="F:structural constituent of ribosome"/>
    <property type="evidence" value="ECO:0007669"/>
    <property type="project" value="TreeGrafter"/>
</dbReference>
<feature type="region of interest" description="Disordered" evidence="1">
    <location>
        <begin position="286"/>
        <end position="350"/>
    </location>
</feature>
<feature type="compositionally biased region" description="Basic and acidic residues" evidence="1">
    <location>
        <begin position="1303"/>
        <end position="1321"/>
    </location>
</feature>
<dbReference type="PANTHER" id="PTHR11524">
    <property type="entry name" value="60S RIBOSOMAL PROTEIN L7"/>
    <property type="match status" value="1"/>
</dbReference>
<dbReference type="OrthoDB" id="28644at2759"/>
<gene>
    <name evidence="2" type="ORF">MACJ_002610</name>
</gene>
<dbReference type="Pfam" id="PF04385">
    <property type="entry name" value="FAINT"/>
    <property type="match status" value="2"/>
</dbReference>
<protein>
    <submittedName>
        <fullName evidence="2">Uncharacterized protein</fullName>
    </submittedName>
</protein>
<organism evidence="2 3">
    <name type="scientific">Theileria orientalis</name>
    <dbReference type="NCBI Taxonomy" id="68886"/>
    <lineage>
        <taxon>Eukaryota</taxon>
        <taxon>Sar</taxon>
        <taxon>Alveolata</taxon>
        <taxon>Apicomplexa</taxon>
        <taxon>Aconoidasida</taxon>
        <taxon>Piroplasmida</taxon>
        <taxon>Theileriidae</taxon>
        <taxon>Theileria</taxon>
    </lineage>
</organism>
<feature type="compositionally biased region" description="Polar residues" evidence="1">
    <location>
        <begin position="1261"/>
        <end position="1281"/>
    </location>
</feature>
<dbReference type="InterPro" id="IPR039699">
    <property type="entry name" value="Ribosomal_uL30"/>
</dbReference>
<proteinExistence type="predicted"/>
<feature type="compositionally biased region" description="Low complexity" evidence="1">
    <location>
        <begin position="319"/>
        <end position="329"/>
    </location>
</feature>
<dbReference type="EMBL" id="CP056067">
    <property type="protein sequence ID" value="UKJ89360.1"/>
    <property type="molecule type" value="Genomic_DNA"/>
</dbReference>
<name>A0A976M6I0_THEOR</name>
<feature type="compositionally biased region" description="Polar residues" evidence="1">
    <location>
        <begin position="330"/>
        <end position="350"/>
    </location>
</feature>
<feature type="region of interest" description="Disordered" evidence="1">
    <location>
        <begin position="1201"/>
        <end position="1328"/>
    </location>
</feature>
<dbReference type="Proteomes" id="UP000244803">
    <property type="component" value="Chromosome 4"/>
</dbReference>
<dbReference type="PANTHER" id="PTHR11524:SF40">
    <property type="entry name" value="RIBOSOMAL PROTEIN L7, PUTATIVE-RELATED"/>
    <property type="match status" value="1"/>
</dbReference>
<accession>A0A976M6I0</accession>
<dbReference type="SUPFAM" id="SSF55129">
    <property type="entry name" value="Ribosomal protein L30p/L7e"/>
    <property type="match status" value="1"/>
</dbReference>
<dbReference type="GO" id="GO:0000463">
    <property type="term" value="P:maturation of LSU-rRNA from tricistronic rRNA transcript (SSU-rRNA, 5.8S rRNA, LSU-rRNA)"/>
    <property type="evidence" value="ECO:0007669"/>
    <property type="project" value="TreeGrafter"/>
</dbReference>
<feature type="compositionally biased region" description="Polar residues" evidence="1">
    <location>
        <begin position="286"/>
        <end position="299"/>
    </location>
</feature>
<reference evidence="2" key="1">
    <citation type="submission" date="2022-07" db="EMBL/GenBank/DDBJ databases">
        <title>Evaluation of T. orientalis genome assembly methods using nanopore sequencing and analysis of variation between genomes.</title>
        <authorList>
            <person name="Yam J."/>
            <person name="Micallef M.L."/>
            <person name="Liu M."/>
            <person name="Djordjevic S.P."/>
            <person name="Bogema D.R."/>
            <person name="Jenkins C."/>
        </authorList>
    </citation>
    <scope>NUCLEOTIDE SEQUENCE</scope>
    <source>
        <strain evidence="2">Fish Creek</strain>
    </source>
</reference>
<dbReference type="GO" id="GO:0003723">
    <property type="term" value="F:RNA binding"/>
    <property type="evidence" value="ECO:0007669"/>
    <property type="project" value="TreeGrafter"/>
</dbReference>